<dbReference type="SMART" id="SM00423">
    <property type="entry name" value="PSI"/>
    <property type="match status" value="1"/>
</dbReference>
<evidence type="ECO:0000256" key="1">
    <source>
        <dbReference type="ARBA" id="ARBA00004370"/>
    </source>
</evidence>
<dbReference type="AlphaFoldDB" id="A0A6C0BHV4"/>
<sequence length="231" mass="24808">MVLILAICLLLFAVFMMIQQEGFDTEICAQNVDKNTCVDTAGCNWLEPEKKCSPCSELTTCDKCLTTDKCGWCKDSSKCVMTDRNGFPVGKACSNANYVGSAGQCPSAQAKQPSFSPGPPTDMEAEVFNAKLPVLSYTQATGTSCSMDTIVANVKKAVDIKGIVDAELKANGIKLKEGFTQEDNLVVTASAFIKDDIRAMTRKSLCASVLDETTCTTKPSCKWDGAKCISK</sequence>
<accession>A0A6C0BHV4</accession>
<reference evidence="5" key="1">
    <citation type="journal article" date="2020" name="Nature">
        <title>Giant virus diversity and host interactions through global metagenomics.</title>
        <authorList>
            <person name="Schulz F."/>
            <person name="Roux S."/>
            <person name="Paez-Espino D."/>
            <person name="Jungbluth S."/>
            <person name="Walsh D.A."/>
            <person name="Denef V.J."/>
            <person name="McMahon K.D."/>
            <person name="Konstantinidis K.T."/>
            <person name="Eloe-Fadrosh E.A."/>
            <person name="Kyrpides N.C."/>
            <person name="Woyke T."/>
        </authorList>
    </citation>
    <scope>NUCLEOTIDE SEQUENCE</scope>
    <source>
        <strain evidence="5">GVMAG-M-3300013285-6</strain>
    </source>
</reference>
<dbReference type="GO" id="GO:0016020">
    <property type="term" value="C:membrane"/>
    <property type="evidence" value="ECO:0007669"/>
    <property type="project" value="UniProtKB-SubCell"/>
</dbReference>
<feature type="domain" description="PSI" evidence="4">
    <location>
        <begin position="54"/>
        <end position="106"/>
    </location>
</feature>
<evidence type="ECO:0000256" key="2">
    <source>
        <dbReference type="ARBA" id="ARBA00023136"/>
    </source>
</evidence>
<comment type="subcellular location">
    <subcellularLocation>
        <location evidence="1">Membrane</location>
    </subcellularLocation>
</comment>
<evidence type="ECO:0000259" key="4">
    <source>
        <dbReference type="SMART" id="SM00423"/>
    </source>
</evidence>
<protein>
    <recommendedName>
        <fullName evidence="4">PSI domain-containing protein</fullName>
    </recommendedName>
</protein>
<dbReference type="InterPro" id="IPR002165">
    <property type="entry name" value="Plexin_repeat"/>
</dbReference>
<evidence type="ECO:0000256" key="3">
    <source>
        <dbReference type="ARBA" id="ARBA00023180"/>
    </source>
</evidence>
<evidence type="ECO:0000313" key="5">
    <source>
        <dbReference type="EMBL" id="QHS91925.1"/>
    </source>
</evidence>
<dbReference type="InterPro" id="IPR016201">
    <property type="entry name" value="PSI"/>
</dbReference>
<dbReference type="Pfam" id="PF01437">
    <property type="entry name" value="PSI"/>
    <property type="match status" value="1"/>
</dbReference>
<organism evidence="5">
    <name type="scientific">viral metagenome</name>
    <dbReference type="NCBI Taxonomy" id="1070528"/>
    <lineage>
        <taxon>unclassified sequences</taxon>
        <taxon>metagenomes</taxon>
        <taxon>organismal metagenomes</taxon>
    </lineage>
</organism>
<dbReference type="EMBL" id="MN739166">
    <property type="protein sequence ID" value="QHS91925.1"/>
    <property type="molecule type" value="Genomic_DNA"/>
</dbReference>
<name>A0A6C0BHV4_9ZZZZ</name>
<keyword evidence="3" id="KW-0325">Glycoprotein</keyword>
<proteinExistence type="predicted"/>
<keyword evidence="2" id="KW-0472">Membrane</keyword>